<keyword evidence="3" id="KW-1185">Reference proteome</keyword>
<feature type="compositionally biased region" description="Low complexity" evidence="1">
    <location>
        <begin position="66"/>
        <end position="84"/>
    </location>
</feature>
<dbReference type="EMBL" id="JBHMCT010000019">
    <property type="protein sequence ID" value="MFB9557897.1"/>
    <property type="molecule type" value="Genomic_DNA"/>
</dbReference>
<dbReference type="Proteomes" id="UP001589716">
    <property type="component" value="Unassembled WGS sequence"/>
</dbReference>
<dbReference type="InterPro" id="IPR010982">
    <property type="entry name" value="Lambda_DNA-bd_dom_sf"/>
</dbReference>
<dbReference type="CDD" id="cd00093">
    <property type="entry name" value="HTH_XRE"/>
    <property type="match status" value="1"/>
</dbReference>
<evidence type="ECO:0000256" key="1">
    <source>
        <dbReference type="SAM" id="MobiDB-lite"/>
    </source>
</evidence>
<gene>
    <name evidence="2" type="ORF">ACFFTP_27390</name>
</gene>
<dbReference type="InterPro" id="IPR001387">
    <property type="entry name" value="Cro/C1-type_HTH"/>
</dbReference>
<organism evidence="2 3">
    <name type="scientific">Streptomyces roseoviridis</name>
    <dbReference type="NCBI Taxonomy" id="67361"/>
    <lineage>
        <taxon>Bacteria</taxon>
        <taxon>Bacillati</taxon>
        <taxon>Actinomycetota</taxon>
        <taxon>Actinomycetes</taxon>
        <taxon>Kitasatosporales</taxon>
        <taxon>Streptomycetaceae</taxon>
        <taxon>Streptomyces</taxon>
    </lineage>
</organism>
<accession>A0ABV5QWJ6</accession>
<dbReference type="SUPFAM" id="SSF47413">
    <property type="entry name" value="lambda repressor-like DNA-binding domains"/>
    <property type="match status" value="1"/>
</dbReference>
<name>A0ABV5QWJ6_9ACTN</name>
<feature type="region of interest" description="Disordered" evidence="1">
    <location>
        <begin position="64"/>
        <end position="94"/>
    </location>
</feature>
<comment type="caution">
    <text evidence="2">The sequence shown here is derived from an EMBL/GenBank/DDBJ whole genome shotgun (WGS) entry which is preliminary data.</text>
</comment>
<sequence length="213" mass="22972">MTAERELTEEQVGRMFAEMNEIIRAGEEMRRLRAEMIRLFAGAGWTQDRLARLAGMSQPAVSKQVAGARTDGGATAGGAAASGGRATGGGAGGPVDLSLDQRDLPWLEGRLWGLAEAVSETLEDAAHCSRLVHALARGRKRFTPQNVDALRRLVEEDLREHGAEPPFGAYRNAYDRIARGLDDPTATDGPAAGPAARRRTLACQVQRVRLRES</sequence>
<dbReference type="RefSeq" id="WP_345485016.1">
    <property type="nucleotide sequence ID" value="NZ_BAAAWU010000001.1"/>
</dbReference>
<evidence type="ECO:0000313" key="3">
    <source>
        <dbReference type="Proteomes" id="UP001589716"/>
    </source>
</evidence>
<proteinExistence type="predicted"/>
<reference evidence="2 3" key="1">
    <citation type="submission" date="2024-09" db="EMBL/GenBank/DDBJ databases">
        <authorList>
            <person name="Sun Q."/>
            <person name="Mori K."/>
        </authorList>
    </citation>
    <scope>NUCLEOTIDE SEQUENCE [LARGE SCALE GENOMIC DNA]</scope>
    <source>
        <strain evidence="2 3">JCM 4414</strain>
    </source>
</reference>
<evidence type="ECO:0000313" key="2">
    <source>
        <dbReference type="EMBL" id="MFB9557897.1"/>
    </source>
</evidence>
<protein>
    <submittedName>
        <fullName evidence="2">Sigma-70 family RNA polymerase sigma factor</fullName>
    </submittedName>
</protein>